<dbReference type="PANTHER" id="PTHR48111">
    <property type="entry name" value="REGULATOR OF RPOS"/>
    <property type="match status" value="1"/>
</dbReference>
<dbReference type="EMBL" id="PTRA01000005">
    <property type="protein sequence ID" value="PQA55085.1"/>
    <property type="molecule type" value="Genomic_DNA"/>
</dbReference>
<dbReference type="Gene3D" id="1.10.10.10">
    <property type="entry name" value="Winged helix-like DNA-binding domain superfamily/Winged helix DNA-binding domain"/>
    <property type="match status" value="1"/>
</dbReference>
<dbReference type="AlphaFoldDB" id="A0A2S7IHH8"/>
<keyword evidence="2" id="KW-0902">Two-component regulatory system</keyword>
<keyword evidence="1 6" id="KW-0597">Phosphoprotein</keyword>
<dbReference type="GO" id="GO:0005829">
    <property type="term" value="C:cytosol"/>
    <property type="evidence" value="ECO:0007669"/>
    <property type="project" value="TreeGrafter"/>
</dbReference>
<gene>
    <name evidence="10" type="ORF">C5O19_21320</name>
</gene>
<dbReference type="Gene3D" id="3.40.50.2300">
    <property type="match status" value="1"/>
</dbReference>
<keyword evidence="5" id="KW-0804">Transcription</keyword>
<organism evidence="10 11">
    <name type="scientific">Siphonobacter curvatus</name>
    <dbReference type="NCBI Taxonomy" id="2094562"/>
    <lineage>
        <taxon>Bacteria</taxon>
        <taxon>Pseudomonadati</taxon>
        <taxon>Bacteroidota</taxon>
        <taxon>Cytophagia</taxon>
        <taxon>Cytophagales</taxon>
        <taxon>Cytophagaceae</taxon>
        <taxon>Siphonobacter</taxon>
    </lineage>
</organism>
<dbReference type="GO" id="GO:0032993">
    <property type="term" value="C:protein-DNA complex"/>
    <property type="evidence" value="ECO:0007669"/>
    <property type="project" value="TreeGrafter"/>
</dbReference>
<feature type="domain" description="OmpR/PhoB-type" evidence="9">
    <location>
        <begin position="124"/>
        <end position="222"/>
    </location>
</feature>
<dbReference type="CDD" id="cd00383">
    <property type="entry name" value="trans_reg_C"/>
    <property type="match status" value="1"/>
</dbReference>
<keyword evidence="3" id="KW-0805">Transcription regulation</keyword>
<dbReference type="GO" id="GO:0000156">
    <property type="term" value="F:phosphorelay response regulator activity"/>
    <property type="evidence" value="ECO:0007669"/>
    <property type="project" value="TreeGrafter"/>
</dbReference>
<proteinExistence type="predicted"/>
<evidence type="ECO:0000259" key="8">
    <source>
        <dbReference type="PROSITE" id="PS50110"/>
    </source>
</evidence>
<dbReference type="SMART" id="SM00448">
    <property type="entry name" value="REC"/>
    <property type="match status" value="1"/>
</dbReference>
<dbReference type="RefSeq" id="WP_104715404.1">
    <property type="nucleotide sequence ID" value="NZ_PTRA01000005.1"/>
</dbReference>
<protein>
    <submittedName>
        <fullName evidence="10">DNA-binding response regulator</fullName>
    </submittedName>
</protein>
<reference evidence="11" key="1">
    <citation type="submission" date="2018-02" db="EMBL/GenBank/DDBJ databases">
        <title>Genome sequencing of Solimonas sp. HR-BB.</title>
        <authorList>
            <person name="Lee Y."/>
            <person name="Jeon C.O."/>
        </authorList>
    </citation>
    <scope>NUCLEOTIDE SEQUENCE [LARGE SCALE GENOMIC DNA]</scope>
    <source>
        <strain evidence="11">HR-U</strain>
    </source>
</reference>
<evidence type="ECO:0000256" key="5">
    <source>
        <dbReference type="ARBA" id="ARBA00023163"/>
    </source>
</evidence>
<evidence type="ECO:0000256" key="1">
    <source>
        <dbReference type="ARBA" id="ARBA00022553"/>
    </source>
</evidence>
<dbReference type="InterPro" id="IPR011006">
    <property type="entry name" value="CheY-like_superfamily"/>
</dbReference>
<dbReference type="Proteomes" id="UP000239590">
    <property type="component" value="Unassembled WGS sequence"/>
</dbReference>
<dbReference type="GO" id="GO:0006355">
    <property type="term" value="P:regulation of DNA-templated transcription"/>
    <property type="evidence" value="ECO:0007669"/>
    <property type="project" value="InterPro"/>
</dbReference>
<dbReference type="Pfam" id="PF00072">
    <property type="entry name" value="Response_reg"/>
    <property type="match status" value="1"/>
</dbReference>
<dbReference type="GO" id="GO:0000976">
    <property type="term" value="F:transcription cis-regulatory region binding"/>
    <property type="evidence" value="ECO:0007669"/>
    <property type="project" value="TreeGrafter"/>
</dbReference>
<name>A0A2S7IHH8_9BACT</name>
<dbReference type="InterPro" id="IPR001867">
    <property type="entry name" value="OmpR/PhoB-type_DNA-bd"/>
</dbReference>
<evidence type="ECO:0000256" key="2">
    <source>
        <dbReference type="ARBA" id="ARBA00023012"/>
    </source>
</evidence>
<dbReference type="OrthoDB" id="5343479at2"/>
<dbReference type="FunFam" id="1.10.10.10:FF:000005">
    <property type="entry name" value="Two-component system response regulator"/>
    <property type="match status" value="1"/>
</dbReference>
<evidence type="ECO:0000256" key="6">
    <source>
        <dbReference type="PROSITE-ProRule" id="PRU00169"/>
    </source>
</evidence>
<sequence>MKILLIDDEEKLALHLQKGLRQAGYAVDIALSASVGLEQAAVGGYDLILLDLMLPGTTGFDVLRTLRAFGIDAPVMILSALNQSRHVVEGLDLGAVDYLRKPFELEELLARIRTVQRSQAGSRLVVWQIGDLRMDLASRQVTRGEQPIALTPREYQLLEQLMRNAGRVLSKAQLTEKVWESDFDRGSNVVEVHIHQLRKKIDRGFAVPLLETVVGVGYRLKGPLEIN</sequence>
<dbReference type="SUPFAM" id="SSF52172">
    <property type="entry name" value="CheY-like"/>
    <property type="match status" value="1"/>
</dbReference>
<evidence type="ECO:0000256" key="4">
    <source>
        <dbReference type="ARBA" id="ARBA00023125"/>
    </source>
</evidence>
<dbReference type="SMART" id="SM00862">
    <property type="entry name" value="Trans_reg_C"/>
    <property type="match status" value="1"/>
</dbReference>
<evidence type="ECO:0000313" key="10">
    <source>
        <dbReference type="EMBL" id="PQA55085.1"/>
    </source>
</evidence>
<feature type="modified residue" description="4-aspartylphosphate" evidence="6">
    <location>
        <position position="51"/>
    </location>
</feature>
<evidence type="ECO:0000259" key="9">
    <source>
        <dbReference type="PROSITE" id="PS51755"/>
    </source>
</evidence>
<dbReference type="Pfam" id="PF00486">
    <property type="entry name" value="Trans_reg_C"/>
    <property type="match status" value="1"/>
</dbReference>
<keyword evidence="11" id="KW-1185">Reference proteome</keyword>
<dbReference type="InterPro" id="IPR039420">
    <property type="entry name" value="WalR-like"/>
</dbReference>
<feature type="DNA-binding region" description="OmpR/PhoB-type" evidence="7">
    <location>
        <begin position="124"/>
        <end position="222"/>
    </location>
</feature>
<evidence type="ECO:0000256" key="7">
    <source>
        <dbReference type="PROSITE-ProRule" id="PRU01091"/>
    </source>
</evidence>
<keyword evidence="4 7" id="KW-0238">DNA-binding</keyword>
<dbReference type="PROSITE" id="PS51755">
    <property type="entry name" value="OMPR_PHOB"/>
    <property type="match status" value="1"/>
</dbReference>
<accession>A0A2S7IHH8</accession>
<dbReference type="InterPro" id="IPR036388">
    <property type="entry name" value="WH-like_DNA-bd_sf"/>
</dbReference>
<evidence type="ECO:0000256" key="3">
    <source>
        <dbReference type="ARBA" id="ARBA00023015"/>
    </source>
</evidence>
<feature type="domain" description="Response regulatory" evidence="8">
    <location>
        <begin position="2"/>
        <end position="116"/>
    </location>
</feature>
<dbReference type="PROSITE" id="PS50110">
    <property type="entry name" value="RESPONSE_REGULATORY"/>
    <property type="match status" value="1"/>
</dbReference>
<dbReference type="PANTHER" id="PTHR48111:SF22">
    <property type="entry name" value="REGULATOR OF RPOS"/>
    <property type="match status" value="1"/>
</dbReference>
<evidence type="ECO:0000313" key="11">
    <source>
        <dbReference type="Proteomes" id="UP000239590"/>
    </source>
</evidence>
<comment type="caution">
    <text evidence="10">The sequence shown here is derived from an EMBL/GenBank/DDBJ whole genome shotgun (WGS) entry which is preliminary data.</text>
</comment>
<dbReference type="InterPro" id="IPR001789">
    <property type="entry name" value="Sig_transdc_resp-reg_receiver"/>
</dbReference>